<dbReference type="RefSeq" id="WP_148073553.1">
    <property type="nucleotide sequence ID" value="NZ_CP042913.1"/>
</dbReference>
<accession>A0A5B9Q7L4</accession>
<organism evidence="2 3">
    <name type="scientific">Bythopirellula goksoeyrii</name>
    <dbReference type="NCBI Taxonomy" id="1400387"/>
    <lineage>
        <taxon>Bacteria</taxon>
        <taxon>Pseudomonadati</taxon>
        <taxon>Planctomycetota</taxon>
        <taxon>Planctomycetia</taxon>
        <taxon>Pirellulales</taxon>
        <taxon>Lacipirellulaceae</taxon>
        <taxon>Bythopirellula</taxon>
    </lineage>
</organism>
<dbReference type="Pfam" id="PF07617">
    <property type="entry name" value="DUF1579"/>
    <property type="match status" value="1"/>
</dbReference>
<sequence length="183" mass="20312" precursor="true">MSRFIAACSIVCLALFTSIVAAQTPQFPSPQEEHEWLKQFEGEWATSSKATASPDAPAMDCSGTMKSRQVGGFWVVNEMQGDIGGVDFNAVQTLGYDPAKKKYVGTWVDSMTDHLWQYEGTVDESGKKLSLVAEGPDMMGTGKMAKYRDSYEFKTRNLVVATAEMMDDKGEWVTFMTGEMKRK</sequence>
<evidence type="ECO:0000256" key="1">
    <source>
        <dbReference type="SAM" id="SignalP"/>
    </source>
</evidence>
<name>A0A5B9Q7L4_9BACT</name>
<dbReference type="AlphaFoldDB" id="A0A5B9Q7L4"/>
<feature type="signal peptide" evidence="1">
    <location>
        <begin position="1"/>
        <end position="22"/>
    </location>
</feature>
<evidence type="ECO:0000313" key="2">
    <source>
        <dbReference type="EMBL" id="QEG34987.1"/>
    </source>
</evidence>
<keyword evidence="3" id="KW-1185">Reference proteome</keyword>
<dbReference type="InterPro" id="IPR011473">
    <property type="entry name" value="DUF1579"/>
</dbReference>
<proteinExistence type="predicted"/>
<protein>
    <recommendedName>
        <fullName evidence="4">DUF1579 domain-containing protein</fullName>
    </recommendedName>
</protein>
<keyword evidence="1" id="KW-0732">Signal</keyword>
<dbReference type="OrthoDB" id="512336at2"/>
<feature type="chain" id="PRO_5023029255" description="DUF1579 domain-containing protein" evidence="1">
    <location>
        <begin position="23"/>
        <end position="183"/>
    </location>
</feature>
<reference evidence="2 3" key="1">
    <citation type="submission" date="2019-08" db="EMBL/GenBank/DDBJ databases">
        <title>Deep-cultivation of Planctomycetes and their phenomic and genomic characterization uncovers novel biology.</title>
        <authorList>
            <person name="Wiegand S."/>
            <person name="Jogler M."/>
            <person name="Boedeker C."/>
            <person name="Pinto D."/>
            <person name="Vollmers J."/>
            <person name="Rivas-Marin E."/>
            <person name="Kohn T."/>
            <person name="Peeters S.H."/>
            <person name="Heuer A."/>
            <person name="Rast P."/>
            <person name="Oberbeckmann S."/>
            <person name="Bunk B."/>
            <person name="Jeske O."/>
            <person name="Meyerdierks A."/>
            <person name="Storesund J.E."/>
            <person name="Kallscheuer N."/>
            <person name="Luecker S."/>
            <person name="Lage O.M."/>
            <person name="Pohl T."/>
            <person name="Merkel B.J."/>
            <person name="Hornburger P."/>
            <person name="Mueller R.-W."/>
            <person name="Bruemmer F."/>
            <person name="Labrenz M."/>
            <person name="Spormann A.M."/>
            <person name="Op den Camp H."/>
            <person name="Overmann J."/>
            <person name="Amann R."/>
            <person name="Jetten M.S.M."/>
            <person name="Mascher T."/>
            <person name="Medema M.H."/>
            <person name="Devos D.P."/>
            <person name="Kaster A.-K."/>
            <person name="Ovreas L."/>
            <person name="Rohde M."/>
            <person name="Galperin M.Y."/>
            <person name="Jogler C."/>
        </authorList>
    </citation>
    <scope>NUCLEOTIDE SEQUENCE [LARGE SCALE GENOMIC DNA]</scope>
    <source>
        <strain evidence="2 3">Pr1d</strain>
    </source>
</reference>
<evidence type="ECO:0008006" key="4">
    <source>
        <dbReference type="Google" id="ProtNLM"/>
    </source>
</evidence>
<dbReference type="KEGG" id="bgok:Pr1d_22770"/>
<dbReference type="EMBL" id="CP042913">
    <property type="protein sequence ID" value="QEG34987.1"/>
    <property type="molecule type" value="Genomic_DNA"/>
</dbReference>
<gene>
    <name evidence="2" type="ORF">Pr1d_22770</name>
</gene>
<dbReference type="Proteomes" id="UP000323917">
    <property type="component" value="Chromosome"/>
</dbReference>
<evidence type="ECO:0000313" key="3">
    <source>
        <dbReference type="Proteomes" id="UP000323917"/>
    </source>
</evidence>